<dbReference type="GO" id="GO:0009378">
    <property type="term" value="F:four-way junction helicase activity"/>
    <property type="evidence" value="ECO:0007669"/>
    <property type="project" value="TreeGrafter"/>
</dbReference>
<dbReference type="GO" id="GO:0006310">
    <property type="term" value="P:DNA recombination"/>
    <property type="evidence" value="ECO:0007669"/>
    <property type="project" value="UniProtKB-KW"/>
</dbReference>
<feature type="domain" description="Helicase ATP-binding" evidence="18">
    <location>
        <begin position="35"/>
        <end position="203"/>
    </location>
</feature>
<dbReference type="GO" id="GO:0043138">
    <property type="term" value="F:3'-5' DNA helicase activity"/>
    <property type="evidence" value="ECO:0007669"/>
    <property type="project" value="UniProtKB-EC"/>
</dbReference>
<dbReference type="GO" id="GO:0006260">
    <property type="term" value="P:DNA replication"/>
    <property type="evidence" value="ECO:0007669"/>
    <property type="project" value="InterPro"/>
</dbReference>
<dbReference type="PANTHER" id="PTHR13710:SF105">
    <property type="entry name" value="ATP-DEPENDENT DNA HELICASE Q1"/>
    <property type="match status" value="1"/>
</dbReference>
<dbReference type="InterPro" id="IPR032284">
    <property type="entry name" value="RecQ_Zn-bd"/>
</dbReference>
<dbReference type="EC" id="5.6.2.4" evidence="16"/>
<evidence type="ECO:0000256" key="5">
    <source>
        <dbReference type="ARBA" id="ARBA00022741"/>
    </source>
</evidence>
<comment type="cofactor">
    <cofactor evidence="2">
        <name>Zn(2+)</name>
        <dbReference type="ChEBI" id="CHEBI:29105"/>
    </cofactor>
</comment>
<dbReference type="GO" id="GO:0005737">
    <property type="term" value="C:cytoplasm"/>
    <property type="evidence" value="ECO:0007669"/>
    <property type="project" value="TreeGrafter"/>
</dbReference>
<organism evidence="20">
    <name type="scientific">hydrothermal vent metagenome</name>
    <dbReference type="NCBI Taxonomy" id="652676"/>
    <lineage>
        <taxon>unclassified sequences</taxon>
        <taxon>metagenomes</taxon>
        <taxon>ecological metagenomes</taxon>
    </lineage>
</organism>
<dbReference type="InterPro" id="IPR006293">
    <property type="entry name" value="DNA_helicase_ATP-dep_RecQ_bac"/>
</dbReference>
<keyword evidence="4" id="KW-0479">Metal-binding</keyword>
<keyword evidence="13" id="KW-0234">DNA repair</keyword>
<dbReference type="InterPro" id="IPR004589">
    <property type="entry name" value="DNA_helicase_ATP-dep_RecQ"/>
</dbReference>
<evidence type="ECO:0000256" key="14">
    <source>
        <dbReference type="ARBA" id="ARBA00023235"/>
    </source>
</evidence>
<dbReference type="Pfam" id="PF09382">
    <property type="entry name" value="RQC"/>
    <property type="match status" value="1"/>
</dbReference>
<dbReference type="Pfam" id="PF00570">
    <property type="entry name" value="HRDC"/>
    <property type="match status" value="1"/>
</dbReference>
<dbReference type="SMART" id="SM00490">
    <property type="entry name" value="HELICc"/>
    <property type="match status" value="1"/>
</dbReference>
<dbReference type="PANTHER" id="PTHR13710">
    <property type="entry name" value="DNA HELICASE RECQ FAMILY MEMBER"/>
    <property type="match status" value="1"/>
</dbReference>
<evidence type="ECO:0000256" key="12">
    <source>
        <dbReference type="ARBA" id="ARBA00023172"/>
    </source>
</evidence>
<dbReference type="FunFam" id="3.40.50.300:FF:000296">
    <property type="entry name" value="ATP-dependent DNA helicase RecQ"/>
    <property type="match status" value="1"/>
</dbReference>
<dbReference type="CDD" id="cd18794">
    <property type="entry name" value="SF2_C_RecQ"/>
    <property type="match status" value="1"/>
</dbReference>
<keyword evidence="9" id="KW-0862">Zinc</keyword>
<evidence type="ECO:0000259" key="17">
    <source>
        <dbReference type="PROSITE" id="PS50967"/>
    </source>
</evidence>
<dbReference type="SMART" id="SM00956">
    <property type="entry name" value="RQC"/>
    <property type="match status" value="1"/>
</dbReference>
<evidence type="ECO:0000256" key="16">
    <source>
        <dbReference type="ARBA" id="ARBA00034808"/>
    </source>
</evidence>
<dbReference type="SUPFAM" id="SSF47819">
    <property type="entry name" value="HRDC-like"/>
    <property type="match status" value="1"/>
</dbReference>
<dbReference type="InterPro" id="IPR002121">
    <property type="entry name" value="HRDC_dom"/>
</dbReference>
<dbReference type="EMBL" id="UOFK01000306">
    <property type="protein sequence ID" value="VAW82271.1"/>
    <property type="molecule type" value="Genomic_DNA"/>
</dbReference>
<name>A0A3B0YS27_9ZZZZ</name>
<dbReference type="GO" id="GO:0005524">
    <property type="term" value="F:ATP binding"/>
    <property type="evidence" value="ECO:0007669"/>
    <property type="project" value="UniProtKB-KW"/>
</dbReference>
<evidence type="ECO:0000256" key="13">
    <source>
        <dbReference type="ARBA" id="ARBA00023204"/>
    </source>
</evidence>
<feature type="domain" description="Helicase C-terminal" evidence="19">
    <location>
        <begin position="224"/>
        <end position="374"/>
    </location>
</feature>
<evidence type="ECO:0000256" key="1">
    <source>
        <dbReference type="ARBA" id="ARBA00001946"/>
    </source>
</evidence>
<reference evidence="20" key="1">
    <citation type="submission" date="2018-06" db="EMBL/GenBank/DDBJ databases">
        <authorList>
            <person name="Zhirakovskaya E."/>
        </authorList>
    </citation>
    <scope>NUCLEOTIDE SEQUENCE</scope>
</reference>
<proteinExistence type="inferred from homology"/>
<feature type="non-terminal residue" evidence="20">
    <location>
        <position position="1"/>
    </location>
</feature>
<dbReference type="InterPro" id="IPR010997">
    <property type="entry name" value="HRDC-like_sf"/>
</dbReference>
<evidence type="ECO:0000256" key="8">
    <source>
        <dbReference type="ARBA" id="ARBA00022806"/>
    </source>
</evidence>
<dbReference type="InterPro" id="IPR001650">
    <property type="entry name" value="Helicase_C-like"/>
</dbReference>
<dbReference type="InterPro" id="IPR036388">
    <property type="entry name" value="WH-like_DNA-bd_sf"/>
</dbReference>
<dbReference type="GO" id="GO:0016787">
    <property type="term" value="F:hydrolase activity"/>
    <property type="evidence" value="ECO:0007669"/>
    <property type="project" value="UniProtKB-KW"/>
</dbReference>
<gene>
    <name evidence="20" type="ORF">MNBD_GAMMA13-1002</name>
</gene>
<dbReference type="InterPro" id="IPR044876">
    <property type="entry name" value="HRDC_dom_sf"/>
</dbReference>
<evidence type="ECO:0000256" key="15">
    <source>
        <dbReference type="ARBA" id="ARBA00034617"/>
    </source>
</evidence>
<comment type="similarity">
    <text evidence="3">Belongs to the helicase family. RecQ subfamily.</text>
</comment>
<dbReference type="InterPro" id="IPR018982">
    <property type="entry name" value="RQC_domain"/>
</dbReference>
<dbReference type="Gene3D" id="3.40.50.300">
    <property type="entry name" value="P-loop containing nucleotide triphosphate hydrolases"/>
    <property type="match status" value="2"/>
</dbReference>
<comment type="catalytic activity">
    <reaction evidence="15">
        <text>Couples ATP hydrolysis with the unwinding of duplex DNA by translocating in the 3'-5' direction.</text>
        <dbReference type="EC" id="5.6.2.4"/>
    </reaction>
</comment>
<dbReference type="FunFam" id="3.40.50.300:FF:000156">
    <property type="entry name" value="ATP-dependent DNA helicase recQ"/>
    <property type="match status" value="1"/>
</dbReference>
<dbReference type="Pfam" id="PF16124">
    <property type="entry name" value="RecQ_Zn_bind"/>
    <property type="match status" value="1"/>
</dbReference>
<evidence type="ECO:0000256" key="4">
    <source>
        <dbReference type="ARBA" id="ARBA00022723"/>
    </source>
</evidence>
<dbReference type="GO" id="GO:0043590">
    <property type="term" value="C:bacterial nucleoid"/>
    <property type="evidence" value="ECO:0007669"/>
    <property type="project" value="TreeGrafter"/>
</dbReference>
<evidence type="ECO:0000256" key="10">
    <source>
        <dbReference type="ARBA" id="ARBA00022840"/>
    </source>
</evidence>
<evidence type="ECO:0000256" key="11">
    <source>
        <dbReference type="ARBA" id="ARBA00023125"/>
    </source>
</evidence>
<dbReference type="PROSITE" id="PS50967">
    <property type="entry name" value="HRDC"/>
    <property type="match status" value="1"/>
</dbReference>
<dbReference type="GO" id="GO:0003677">
    <property type="term" value="F:DNA binding"/>
    <property type="evidence" value="ECO:0007669"/>
    <property type="project" value="UniProtKB-KW"/>
</dbReference>
<evidence type="ECO:0000256" key="2">
    <source>
        <dbReference type="ARBA" id="ARBA00001947"/>
    </source>
</evidence>
<dbReference type="SUPFAM" id="SSF52540">
    <property type="entry name" value="P-loop containing nucleoside triphosphate hydrolases"/>
    <property type="match status" value="2"/>
</dbReference>
<dbReference type="Gene3D" id="1.10.10.10">
    <property type="entry name" value="Winged helix-like DNA-binding domain superfamily/Winged helix DNA-binding domain"/>
    <property type="match status" value="1"/>
</dbReference>
<dbReference type="CDD" id="cd17920">
    <property type="entry name" value="DEXHc_RecQ"/>
    <property type="match status" value="1"/>
</dbReference>
<dbReference type="PROSITE" id="PS51194">
    <property type="entry name" value="HELICASE_CTER"/>
    <property type="match status" value="1"/>
</dbReference>
<dbReference type="InterPro" id="IPR011545">
    <property type="entry name" value="DEAD/DEAH_box_helicase_dom"/>
</dbReference>
<sequence>ACLTPRIDKQMERARQKLRSVFGYDDFRHRQSDIIQTLVNGQDALVLMPTGGGKSLCYQIPALVRDGVGIVVSPLIALMQDQVDALTQLGVRAAFLNSTQNSRTQYAVERALLEGGIDLLYVAPERLLMPRMLDLLEQSRIALFAIDEAHCVSQWGHDFRREYQQLRVLHQRFPGVPRIALTATADQRTRKEIIAQLDLGEAACFIHSFDRPNIRYTISEGNSPRDRLWRFIEREHTDAAGIIYCLSRKKVEQVADWLCSKGRVALPYHAGLPEPVRRENQARFLHEDSIIIVATIAFGMGIDKPDVRFVAHLNVPKSLEAYYQETGRAGRDGQPAHAWMAYNLQDVISLRRMMNESDADEQFKRIAHHKLETLLSLCEQTTCRRQSLLAYFDETLENPCGNCDTCLQPPVTWDGTEAAQKVLSCVYRTGQRFGVAYVVDVLTGKDDGRIRSNRHDQLSTFGIGTEFKATQWRHIVRQLIAQGYLDVDADGHGSMCLTQTARPLLRGEISVQMRELPAREKRVKSRVARQPVADLNATDRELFEALRLRRLELAREQAVPPYVIFHDSTLRELASRKPLSEADMCAISGVGEKKLERFGKAFIEVIQAQCQ</sequence>
<evidence type="ECO:0000256" key="3">
    <source>
        <dbReference type="ARBA" id="ARBA00005446"/>
    </source>
</evidence>
<dbReference type="GO" id="GO:0006281">
    <property type="term" value="P:DNA repair"/>
    <property type="evidence" value="ECO:0007669"/>
    <property type="project" value="UniProtKB-KW"/>
</dbReference>
<dbReference type="FunFam" id="1.10.150.80:FF:000002">
    <property type="entry name" value="ATP-dependent DNA helicase RecQ"/>
    <property type="match status" value="1"/>
</dbReference>
<keyword evidence="10" id="KW-0067">ATP-binding</keyword>
<keyword evidence="14" id="KW-0413">Isomerase</keyword>
<dbReference type="GO" id="GO:0046872">
    <property type="term" value="F:metal ion binding"/>
    <property type="evidence" value="ECO:0007669"/>
    <property type="project" value="UniProtKB-KW"/>
</dbReference>
<keyword evidence="12" id="KW-0233">DNA recombination</keyword>
<dbReference type="GO" id="GO:0030894">
    <property type="term" value="C:replisome"/>
    <property type="evidence" value="ECO:0007669"/>
    <property type="project" value="TreeGrafter"/>
</dbReference>
<dbReference type="SMART" id="SM00341">
    <property type="entry name" value="HRDC"/>
    <property type="match status" value="1"/>
</dbReference>
<dbReference type="Pfam" id="PF00270">
    <property type="entry name" value="DEAD"/>
    <property type="match status" value="1"/>
</dbReference>
<keyword evidence="11" id="KW-0238">DNA-binding</keyword>
<dbReference type="InterPro" id="IPR027417">
    <property type="entry name" value="P-loop_NTPase"/>
</dbReference>
<feature type="domain" description="HRDC" evidence="17">
    <location>
        <begin position="536"/>
        <end position="611"/>
    </location>
</feature>
<evidence type="ECO:0000256" key="6">
    <source>
        <dbReference type="ARBA" id="ARBA00022763"/>
    </source>
</evidence>
<keyword evidence="6" id="KW-0227">DNA damage</keyword>
<evidence type="ECO:0000313" key="20">
    <source>
        <dbReference type="EMBL" id="VAW82271.1"/>
    </source>
</evidence>
<evidence type="ECO:0000256" key="7">
    <source>
        <dbReference type="ARBA" id="ARBA00022801"/>
    </source>
</evidence>
<protein>
    <recommendedName>
        <fullName evidence="16">DNA 3'-5' helicase</fullName>
        <ecNumber evidence="16">5.6.2.4</ecNumber>
    </recommendedName>
</protein>
<dbReference type="Pfam" id="PF00271">
    <property type="entry name" value="Helicase_C"/>
    <property type="match status" value="1"/>
</dbReference>
<dbReference type="FunFam" id="1.10.10.10:FF:000175">
    <property type="entry name" value="ATP-dependent DNA helicase RecQ"/>
    <property type="match status" value="1"/>
</dbReference>
<dbReference type="Gene3D" id="1.10.150.80">
    <property type="entry name" value="HRDC domain"/>
    <property type="match status" value="1"/>
</dbReference>
<evidence type="ECO:0000259" key="18">
    <source>
        <dbReference type="PROSITE" id="PS51192"/>
    </source>
</evidence>
<dbReference type="InterPro" id="IPR014001">
    <property type="entry name" value="Helicase_ATP-bd"/>
</dbReference>
<keyword evidence="8 20" id="KW-0347">Helicase</keyword>
<dbReference type="AlphaFoldDB" id="A0A3B0YS27"/>
<keyword evidence="7" id="KW-0378">Hydrolase</keyword>
<dbReference type="GO" id="GO:0009432">
    <property type="term" value="P:SOS response"/>
    <property type="evidence" value="ECO:0007669"/>
    <property type="project" value="InterPro"/>
</dbReference>
<evidence type="ECO:0000259" key="19">
    <source>
        <dbReference type="PROSITE" id="PS51194"/>
    </source>
</evidence>
<dbReference type="NCBIfam" id="TIGR00614">
    <property type="entry name" value="recQ_fam"/>
    <property type="match status" value="1"/>
</dbReference>
<dbReference type="PROSITE" id="PS51192">
    <property type="entry name" value="HELICASE_ATP_BIND_1"/>
    <property type="match status" value="1"/>
</dbReference>
<keyword evidence="5" id="KW-0547">Nucleotide-binding</keyword>
<dbReference type="NCBIfam" id="TIGR01389">
    <property type="entry name" value="recQ"/>
    <property type="match status" value="1"/>
</dbReference>
<accession>A0A3B0YS27</accession>
<dbReference type="SMART" id="SM00487">
    <property type="entry name" value="DEXDc"/>
    <property type="match status" value="1"/>
</dbReference>
<comment type="cofactor">
    <cofactor evidence="1">
        <name>Mg(2+)</name>
        <dbReference type="ChEBI" id="CHEBI:18420"/>
    </cofactor>
</comment>
<evidence type="ECO:0000256" key="9">
    <source>
        <dbReference type="ARBA" id="ARBA00022833"/>
    </source>
</evidence>